<feature type="signal peptide" evidence="1">
    <location>
        <begin position="1"/>
        <end position="19"/>
    </location>
</feature>
<protein>
    <recommendedName>
        <fullName evidence="4">Lipoprotein</fullName>
    </recommendedName>
</protein>
<dbReference type="AlphaFoldDB" id="A0A1I0L0Y2"/>
<dbReference type="EMBL" id="FOIJ01000016">
    <property type="protein sequence ID" value="SEU32067.1"/>
    <property type="molecule type" value="Genomic_DNA"/>
</dbReference>
<dbReference type="PROSITE" id="PS51257">
    <property type="entry name" value="PROKAR_LIPOPROTEIN"/>
    <property type="match status" value="1"/>
</dbReference>
<proteinExistence type="predicted"/>
<evidence type="ECO:0008006" key="4">
    <source>
        <dbReference type="Google" id="ProtNLM"/>
    </source>
</evidence>
<gene>
    <name evidence="2" type="ORF">SAMN05443639_116144</name>
</gene>
<sequence>MKMCGAVVLMLLASGCAATRVVHLNTGQGAPITYRPVDTAPIQMDALEFEAAVAQLVLTLRLNVGLGEPPRQGPLTLLASAGTSGLTDGAPQHAVPPSYARICQQQGEPDECLSLLSGGFTLGAAERRMMALFFAFDTV</sequence>
<keyword evidence="1" id="KW-0732">Signal</keyword>
<feature type="chain" id="PRO_5011571663" description="Lipoprotein" evidence="1">
    <location>
        <begin position="20"/>
        <end position="139"/>
    </location>
</feature>
<accession>A0A1I0L0Y2</accession>
<organism evidence="2 3">
    <name type="scientific">Stigmatella erecta</name>
    <dbReference type="NCBI Taxonomy" id="83460"/>
    <lineage>
        <taxon>Bacteria</taxon>
        <taxon>Pseudomonadati</taxon>
        <taxon>Myxococcota</taxon>
        <taxon>Myxococcia</taxon>
        <taxon>Myxococcales</taxon>
        <taxon>Cystobacterineae</taxon>
        <taxon>Archangiaceae</taxon>
        <taxon>Stigmatella</taxon>
    </lineage>
</organism>
<evidence type="ECO:0000313" key="3">
    <source>
        <dbReference type="Proteomes" id="UP000199181"/>
    </source>
</evidence>
<evidence type="ECO:0000313" key="2">
    <source>
        <dbReference type="EMBL" id="SEU32067.1"/>
    </source>
</evidence>
<keyword evidence="3" id="KW-1185">Reference proteome</keyword>
<evidence type="ECO:0000256" key="1">
    <source>
        <dbReference type="SAM" id="SignalP"/>
    </source>
</evidence>
<dbReference type="Proteomes" id="UP000199181">
    <property type="component" value="Unassembled WGS sequence"/>
</dbReference>
<reference evidence="3" key="1">
    <citation type="submission" date="2016-10" db="EMBL/GenBank/DDBJ databases">
        <authorList>
            <person name="Varghese N."/>
            <person name="Submissions S."/>
        </authorList>
    </citation>
    <scope>NUCLEOTIDE SEQUENCE [LARGE SCALE GENOMIC DNA]</scope>
    <source>
        <strain evidence="3">DSM 16858</strain>
    </source>
</reference>
<name>A0A1I0L0Y2_9BACT</name>